<name>A0A833T1R8_PHYIN</name>
<accession>A0A833T1R8</accession>
<feature type="compositionally biased region" description="Basic residues" evidence="1">
    <location>
        <begin position="144"/>
        <end position="155"/>
    </location>
</feature>
<feature type="region of interest" description="Disordered" evidence="1">
    <location>
        <begin position="125"/>
        <end position="192"/>
    </location>
</feature>
<dbReference type="EMBL" id="WSZM01000267">
    <property type="protein sequence ID" value="KAF4036400.1"/>
    <property type="molecule type" value="Genomic_DNA"/>
</dbReference>
<gene>
    <name evidence="2" type="ORF">GN244_ATG11510</name>
</gene>
<organism evidence="2 3">
    <name type="scientific">Phytophthora infestans</name>
    <name type="common">Potato late blight agent</name>
    <name type="synonym">Botrytis infestans</name>
    <dbReference type="NCBI Taxonomy" id="4787"/>
    <lineage>
        <taxon>Eukaryota</taxon>
        <taxon>Sar</taxon>
        <taxon>Stramenopiles</taxon>
        <taxon>Oomycota</taxon>
        <taxon>Peronosporomycetes</taxon>
        <taxon>Peronosporales</taxon>
        <taxon>Peronosporaceae</taxon>
        <taxon>Phytophthora</taxon>
    </lineage>
</organism>
<evidence type="ECO:0000313" key="2">
    <source>
        <dbReference type="EMBL" id="KAF4036400.1"/>
    </source>
</evidence>
<sequence>MGDAQFHSDRRNVDHCCQNVSALDFFLVGSASRWLRNYRIEHPNASFEDKGSALVAKLMQMADGLTGGTTSAANRKDIVQAHVRGKRGAPGSILNEAVGFLCELAQSDGRQDDYKRRKITDGSRAAYTDSKTRCSDSKPNSAKPKLKAAKYHRQHLSNITEESNQSQAQGNSAKAKEARDTEGESSGSDSASSFGVGWGPILVNAGASHHLTSRVKGFKVTDDDVTLDIRGADGRTVITKAKDRLPIKALGQNISGNELEQEFLVKKSTWSTGFLTLCYRYRLCCVTVIQ</sequence>
<proteinExistence type="predicted"/>
<evidence type="ECO:0000313" key="3">
    <source>
        <dbReference type="Proteomes" id="UP000602510"/>
    </source>
</evidence>
<reference evidence="2" key="1">
    <citation type="submission" date="2020-04" db="EMBL/GenBank/DDBJ databases">
        <title>Hybrid Assembly of Korean Phytophthora infestans isolates.</title>
        <authorList>
            <person name="Prokchorchik M."/>
            <person name="Lee Y."/>
            <person name="Seo J."/>
            <person name="Cho J.-H."/>
            <person name="Park Y.-E."/>
            <person name="Jang D.-C."/>
            <person name="Im J.-S."/>
            <person name="Choi J.-G."/>
            <person name="Park H.-J."/>
            <person name="Lee G.-B."/>
            <person name="Lee Y.-G."/>
            <person name="Hong S.-Y."/>
            <person name="Cho K."/>
            <person name="Sohn K.H."/>
        </authorList>
    </citation>
    <scope>NUCLEOTIDE SEQUENCE</scope>
    <source>
        <strain evidence="2">KR_1_A1</strain>
    </source>
</reference>
<dbReference type="AlphaFoldDB" id="A0A833T1R8"/>
<protein>
    <submittedName>
        <fullName evidence="2">Uncharacterized protein</fullName>
    </submittedName>
</protein>
<feature type="compositionally biased region" description="Polar residues" evidence="1">
    <location>
        <begin position="156"/>
        <end position="172"/>
    </location>
</feature>
<dbReference type="Proteomes" id="UP000602510">
    <property type="component" value="Unassembled WGS sequence"/>
</dbReference>
<evidence type="ECO:0000256" key="1">
    <source>
        <dbReference type="SAM" id="MobiDB-lite"/>
    </source>
</evidence>
<comment type="caution">
    <text evidence="2">The sequence shown here is derived from an EMBL/GenBank/DDBJ whole genome shotgun (WGS) entry which is preliminary data.</text>
</comment>
<keyword evidence="3" id="KW-1185">Reference proteome</keyword>